<dbReference type="GeneID" id="78775214"/>
<reference evidence="1 2" key="1">
    <citation type="submission" date="2019-12" db="EMBL/GenBank/DDBJ databases">
        <title>Chromosome-level assembly of the Caenorhabditis remanei genome.</title>
        <authorList>
            <person name="Teterina A.A."/>
            <person name="Willis J.H."/>
            <person name="Phillips P.C."/>
        </authorList>
    </citation>
    <scope>NUCLEOTIDE SEQUENCE [LARGE SCALE GENOMIC DNA]</scope>
    <source>
        <strain evidence="1 2">PX506</strain>
        <tissue evidence="1">Whole organism</tissue>
    </source>
</reference>
<evidence type="ECO:0000313" key="1">
    <source>
        <dbReference type="EMBL" id="KAF1763214.1"/>
    </source>
</evidence>
<organism evidence="1 2">
    <name type="scientific">Caenorhabditis remanei</name>
    <name type="common">Caenorhabditis vulgaris</name>
    <dbReference type="NCBI Taxonomy" id="31234"/>
    <lineage>
        <taxon>Eukaryota</taxon>
        <taxon>Metazoa</taxon>
        <taxon>Ecdysozoa</taxon>
        <taxon>Nematoda</taxon>
        <taxon>Chromadorea</taxon>
        <taxon>Rhabditida</taxon>
        <taxon>Rhabditina</taxon>
        <taxon>Rhabditomorpha</taxon>
        <taxon>Rhabditoidea</taxon>
        <taxon>Rhabditidae</taxon>
        <taxon>Peloderinae</taxon>
        <taxon>Caenorhabditis</taxon>
    </lineage>
</organism>
<comment type="caution">
    <text evidence="1">The sequence shown here is derived from an EMBL/GenBank/DDBJ whole genome shotgun (WGS) entry which is preliminary data.</text>
</comment>
<gene>
    <name evidence="1" type="ORF">GCK72_011480</name>
</gene>
<dbReference type="Proteomes" id="UP000483820">
    <property type="component" value="Chromosome III"/>
</dbReference>
<sequence length="144" mass="17737">MEDDDDVNIFNFWIAHHRRVEEQERERREDEYEDRPQGQLSDIVDMTRGRLRRQLSALGSVRVEFLHMLHLPALWTRVIEDYERHTARSKMVRVWRNDEYVTVPLMNHYEHFYEFTLEYPDLPWVRLESFRPTEAFPMEMILLV</sequence>
<dbReference type="KEGG" id="crq:GCK72_011480"/>
<dbReference type="Gene3D" id="2.170.260.10">
    <property type="entry name" value="paz domain"/>
    <property type="match status" value="1"/>
</dbReference>
<accession>A0A6A5H8U4</accession>
<protein>
    <recommendedName>
        <fullName evidence="3">PAZ domain-containing protein</fullName>
    </recommendedName>
</protein>
<dbReference type="EMBL" id="WUAV01000003">
    <property type="protein sequence ID" value="KAF1763214.1"/>
    <property type="molecule type" value="Genomic_DNA"/>
</dbReference>
<evidence type="ECO:0000313" key="2">
    <source>
        <dbReference type="Proteomes" id="UP000483820"/>
    </source>
</evidence>
<dbReference type="InterPro" id="IPR036085">
    <property type="entry name" value="PAZ_dom_sf"/>
</dbReference>
<dbReference type="RefSeq" id="XP_053588058.1">
    <property type="nucleotide sequence ID" value="XM_053728481.1"/>
</dbReference>
<dbReference type="SUPFAM" id="SSF101690">
    <property type="entry name" value="PAZ domain"/>
    <property type="match status" value="1"/>
</dbReference>
<dbReference type="AlphaFoldDB" id="A0A6A5H8U4"/>
<evidence type="ECO:0008006" key="3">
    <source>
        <dbReference type="Google" id="ProtNLM"/>
    </source>
</evidence>
<name>A0A6A5H8U4_CAERE</name>
<proteinExistence type="predicted"/>
<dbReference type="CTD" id="78775214"/>